<organism evidence="3 4">
    <name type="scientific">Streptomyces luteolus</name>
    <dbReference type="NCBI Taxonomy" id="3043615"/>
    <lineage>
        <taxon>Bacteria</taxon>
        <taxon>Bacillati</taxon>
        <taxon>Actinomycetota</taxon>
        <taxon>Actinomycetes</taxon>
        <taxon>Kitasatosporales</taxon>
        <taxon>Streptomycetaceae</taxon>
        <taxon>Streptomyces</taxon>
    </lineage>
</organism>
<feature type="region of interest" description="Disordered" evidence="1">
    <location>
        <begin position="1"/>
        <end position="26"/>
    </location>
</feature>
<feature type="transmembrane region" description="Helical" evidence="2">
    <location>
        <begin position="37"/>
        <end position="58"/>
    </location>
</feature>
<accession>A0ABT6T4X0</accession>
<sequence>MTRATATERRAARPARRPAPGRRRRHSVSSCWRDGQLMGAVLLFVLWFSLITFVFAVASQNS</sequence>
<protein>
    <submittedName>
        <fullName evidence="3">Uncharacterized protein</fullName>
    </submittedName>
</protein>
<gene>
    <name evidence="3" type="ORF">QIT00_30795</name>
</gene>
<comment type="caution">
    <text evidence="3">The sequence shown here is derived from an EMBL/GenBank/DDBJ whole genome shotgun (WGS) entry which is preliminary data.</text>
</comment>
<name>A0ABT6T4X0_9ACTN</name>
<dbReference type="RefSeq" id="WP_282538733.1">
    <property type="nucleotide sequence ID" value="NZ_JASCIS010000044.1"/>
</dbReference>
<reference evidence="3 4" key="1">
    <citation type="submission" date="2023-05" db="EMBL/GenBank/DDBJ databases">
        <title>Draft genome sequence of Streptomyces sp. B-S-A12 isolated from a cave soil in Thailand.</title>
        <authorList>
            <person name="Chamroensaksri N."/>
            <person name="Muangham S."/>
        </authorList>
    </citation>
    <scope>NUCLEOTIDE SEQUENCE [LARGE SCALE GENOMIC DNA]</scope>
    <source>
        <strain evidence="3 4">B-S-A12</strain>
    </source>
</reference>
<evidence type="ECO:0000256" key="1">
    <source>
        <dbReference type="SAM" id="MobiDB-lite"/>
    </source>
</evidence>
<evidence type="ECO:0000313" key="3">
    <source>
        <dbReference type="EMBL" id="MDI3422879.1"/>
    </source>
</evidence>
<dbReference type="EMBL" id="JASCIS010000044">
    <property type="protein sequence ID" value="MDI3422879.1"/>
    <property type="molecule type" value="Genomic_DNA"/>
</dbReference>
<evidence type="ECO:0000313" key="4">
    <source>
        <dbReference type="Proteomes" id="UP001237105"/>
    </source>
</evidence>
<keyword evidence="2" id="KW-0472">Membrane</keyword>
<evidence type="ECO:0000256" key="2">
    <source>
        <dbReference type="SAM" id="Phobius"/>
    </source>
</evidence>
<keyword evidence="4" id="KW-1185">Reference proteome</keyword>
<feature type="compositionally biased region" description="Basic residues" evidence="1">
    <location>
        <begin position="12"/>
        <end position="26"/>
    </location>
</feature>
<keyword evidence="2" id="KW-0812">Transmembrane</keyword>
<dbReference type="Proteomes" id="UP001237105">
    <property type="component" value="Unassembled WGS sequence"/>
</dbReference>
<feature type="compositionally biased region" description="Basic and acidic residues" evidence="1">
    <location>
        <begin position="1"/>
        <end position="11"/>
    </location>
</feature>
<proteinExistence type="predicted"/>
<keyword evidence="2" id="KW-1133">Transmembrane helix</keyword>